<dbReference type="GO" id="GO:0006412">
    <property type="term" value="P:translation"/>
    <property type="evidence" value="ECO:0007669"/>
    <property type="project" value="TreeGrafter"/>
</dbReference>
<dbReference type="KEGG" id="dao:Desac_2285"/>
<comment type="subcellular location">
    <subcellularLocation>
        <location evidence="3">Cytoplasm</location>
    </subcellularLocation>
</comment>
<name>F2NFJ0_DESAR</name>
<organism evidence="6 7">
    <name type="scientific">Desulfobacca acetoxidans (strain ATCC 700848 / DSM 11109 / ASRB2)</name>
    <dbReference type="NCBI Taxonomy" id="880072"/>
    <lineage>
        <taxon>Bacteria</taxon>
        <taxon>Pseudomonadati</taxon>
        <taxon>Thermodesulfobacteriota</taxon>
        <taxon>Desulfobaccia</taxon>
        <taxon>Desulfobaccales</taxon>
        <taxon>Desulfobaccaceae</taxon>
        <taxon>Desulfobacca</taxon>
    </lineage>
</organism>
<dbReference type="Gene3D" id="2.30.30.180">
    <property type="entry name" value="Ribosome maturation factor RimP, C-terminal domain"/>
    <property type="match status" value="1"/>
</dbReference>
<dbReference type="EMBL" id="CP002629">
    <property type="protein sequence ID" value="AEB10109.1"/>
    <property type="molecule type" value="Genomic_DNA"/>
</dbReference>
<dbReference type="STRING" id="880072.Desac_2285"/>
<comment type="similarity">
    <text evidence="3">Belongs to the RimP family.</text>
</comment>
<dbReference type="InterPro" id="IPR028989">
    <property type="entry name" value="RimP_N"/>
</dbReference>
<evidence type="ECO:0000313" key="7">
    <source>
        <dbReference type="Proteomes" id="UP000000483"/>
    </source>
</evidence>
<dbReference type="FunFam" id="3.30.300.70:FF:000001">
    <property type="entry name" value="Ribosome maturation factor RimP"/>
    <property type="match status" value="1"/>
</dbReference>
<protein>
    <recommendedName>
        <fullName evidence="3">Ribosome maturation factor RimP</fullName>
    </recommendedName>
</protein>
<dbReference type="Pfam" id="PF02576">
    <property type="entry name" value="RimP_N"/>
    <property type="match status" value="1"/>
</dbReference>
<sequence>MQPDDVTGRVTELILPVLQAHDVELVETEFVRAGRRYILRLFLDKPGGISLEDCAYLSNLLGELIDVHDVIRHAYILEVSSPGLTRPIKKIEDFSRYAGRLVRITVRGGVGKRSLYRGELLGLDGETVKVKEGSRVYAIPVKDIARARLDIDL</sequence>
<dbReference type="InterPro" id="IPR028998">
    <property type="entry name" value="RimP_C"/>
</dbReference>
<dbReference type="AlphaFoldDB" id="F2NFJ0"/>
<dbReference type="Pfam" id="PF17384">
    <property type="entry name" value="DUF150_C"/>
    <property type="match status" value="1"/>
</dbReference>
<accession>F2NFJ0</accession>
<feature type="domain" description="Ribosome maturation factor RimP C-terminal" evidence="5">
    <location>
        <begin position="88"/>
        <end position="151"/>
    </location>
</feature>
<dbReference type="HAMAP" id="MF_01077">
    <property type="entry name" value="RimP"/>
    <property type="match status" value="1"/>
</dbReference>
<dbReference type="SUPFAM" id="SSF74942">
    <property type="entry name" value="YhbC-like, C-terminal domain"/>
    <property type="match status" value="1"/>
</dbReference>
<evidence type="ECO:0000256" key="3">
    <source>
        <dbReference type="HAMAP-Rule" id="MF_01077"/>
    </source>
</evidence>
<evidence type="ECO:0000256" key="1">
    <source>
        <dbReference type="ARBA" id="ARBA00022490"/>
    </source>
</evidence>
<dbReference type="eggNOG" id="COG0779">
    <property type="taxonomic scope" value="Bacteria"/>
</dbReference>
<comment type="function">
    <text evidence="3">Required for maturation of 30S ribosomal subunits.</text>
</comment>
<dbReference type="SUPFAM" id="SSF75420">
    <property type="entry name" value="YhbC-like, N-terminal domain"/>
    <property type="match status" value="1"/>
</dbReference>
<keyword evidence="1 3" id="KW-0963">Cytoplasm</keyword>
<keyword evidence="2 3" id="KW-0690">Ribosome biogenesis</keyword>
<evidence type="ECO:0000313" key="6">
    <source>
        <dbReference type="EMBL" id="AEB10109.1"/>
    </source>
</evidence>
<dbReference type="InterPro" id="IPR035956">
    <property type="entry name" value="RimP_N_sf"/>
</dbReference>
<dbReference type="Proteomes" id="UP000000483">
    <property type="component" value="Chromosome"/>
</dbReference>
<dbReference type="GO" id="GO:0005829">
    <property type="term" value="C:cytosol"/>
    <property type="evidence" value="ECO:0007669"/>
    <property type="project" value="TreeGrafter"/>
</dbReference>
<proteinExistence type="inferred from homology"/>
<keyword evidence="7" id="KW-1185">Reference proteome</keyword>
<dbReference type="PANTHER" id="PTHR33867:SF1">
    <property type="entry name" value="RIBOSOME MATURATION FACTOR RIMP"/>
    <property type="match status" value="1"/>
</dbReference>
<evidence type="ECO:0000259" key="4">
    <source>
        <dbReference type="Pfam" id="PF02576"/>
    </source>
</evidence>
<reference evidence="7" key="2">
    <citation type="submission" date="2011-03" db="EMBL/GenBank/DDBJ databases">
        <title>The complete genome of Desulfobacca acetoxidans DSM 11109.</title>
        <authorList>
            <consortium name="US DOE Joint Genome Institute (JGI-PGF)"/>
            <person name="Lucas S."/>
            <person name="Copeland A."/>
            <person name="Lapidus A."/>
            <person name="Bruce D."/>
            <person name="Goodwin L."/>
            <person name="Pitluck S."/>
            <person name="Peters L."/>
            <person name="Kyrpides N."/>
            <person name="Mavromatis K."/>
            <person name="Ivanova N."/>
            <person name="Ovchinnikova G."/>
            <person name="Teshima H."/>
            <person name="Detter J.C."/>
            <person name="Han C."/>
            <person name="Land M."/>
            <person name="Hauser L."/>
            <person name="Markowitz V."/>
            <person name="Cheng J.-F."/>
            <person name="Hugenholtz P."/>
            <person name="Woyke T."/>
            <person name="Wu D."/>
            <person name="Spring S."/>
            <person name="Schueler E."/>
            <person name="Brambilla E."/>
            <person name="Klenk H.-P."/>
            <person name="Eisen J.A."/>
        </authorList>
    </citation>
    <scope>NUCLEOTIDE SEQUENCE [LARGE SCALE GENOMIC DNA]</scope>
    <source>
        <strain evidence="7">ATCC 700848 / DSM 11109 / ASRB2</strain>
    </source>
</reference>
<dbReference type="CDD" id="cd01734">
    <property type="entry name" value="YlxS_C"/>
    <property type="match status" value="1"/>
</dbReference>
<dbReference type="GO" id="GO:0000028">
    <property type="term" value="P:ribosomal small subunit assembly"/>
    <property type="evidence" value="ECO:0007669"/>
    <property type="project" value="TreeGrafter"/>
</dbReference>
<dbReference type="PANTHER" id="PTHR33867">
    <property type="entry name" value="RIBOSOME MATURATION FACTOR RIMP"/>
    <property type="match status" value="1"/>
</dbReference>
<dbReference type="Gene3D" id="3.30.300.70">
    <property type="entry name" value="RimP-like superfamily, N-terminal"/>
    <property type="match status" value="1"/>
</dbReference>
<dbReference type="HOGENOM" id="CLU_070525_2_2_7"/>
<dbReference type="InterPro" id="IPR003728">
    <property type="entry name" value="Ribosome_maturation_RimP"/>
</dbReference>
<dbReference type="OrthoDB" id="9805006at2"/>
<reference evidence="6 7" key="1">
    <citation type="journal article" date="2011" name="Stand. Genomic Sci.">
        <title>Complete genome sequence of the acetate-degrading sulfate reducer Desulfobacca acetoxidans type strain (ASRB2).</title>
        <authorList>
            <person name="Goker M."/>
            <person name="Teshima H."/>
            <person name="Lapidus A."/>
            <person name="Nolan M."/>
            <person name="Lucas S."/>
            <person name="Hammon N."/>
            <person name="Deshpande S."/>
            <person name="Cheng J.F."/>
            <person name="Tapia R."/>
            <person name="Han C."/>
            <person name="Goodwin L."/>
            <person name="Pitluck S."/>
            <person name="Huntemann M."/>
            <person name="Liolios K."/>
            <person name="Ivanova N."/>
            <person name="Pagani I."/>
            <person name="Mavromatis K."/>
            <person name="Ovchinikova G."/>
            <person name="Pati A."/>
            <person name="Chen A."/>
            <person name="Palaniappan K."/>
            <person name="Land M."/>
            <person name="Hauser L."/>
            <person name="Brambilla E.M."/>
            <person name="Rohde M."/>
            <person name="Spring S."/>
            <person name="Detter J.C."/>
            <person name="Woyke T."/>
            <person name="Bristow J."/>
            <person name="Eisen J.A."/>
            <person name="Markowitz V."/>
            <person name="Hugenholtz P."/>
            <person name="Kyrpides N.C."/>
            <person name="Klenk H.P."/>
        </authorList>
    </citation>
    <scope>NUCLEOTIDE SEQUENCE [LARGE SCALE GENOMIC DNA]</scope>
    <source>
        <strain evidence="7">ATCC 700848 / DSM 11109 / ASRB2</strain>
    </source>
</reference>
<dbReference type="InterPro" id="IPR036847">
    <property type="entry name" value="RimP_C_sf"/>
</dbReference>
<gene>
    <name evidence="3" type="primary">rimP</name>
    <name evidence="6" type="ordered locus">Desac_2285</name>
</gene>
<evidence type="ECO:0000256" key="2">
    <source>
        <dbReference type="ARBA" id="ARBA00022517"/>
    </source>
</evidence>
<dbReference type="RefSeq" id="WP_013707218.1">
    <property type="nucleotide sequence ID" value="NC_015388.1"/>
</dbReference>
<feature type="domain" description="Ribosome maturation factor RimP N-terminal" evidence="4">
    <location>
        <begin position="14"/>
        <end position="84"/>
    </location>
</feature>
<evidence type="ECO:0000259" key="5">
    <source>
        <dbReference type="Pfam" id="PF17384"/>
    </source>
</evidence>